<dbReference type="EMBL" id="JABSTU010000009">
    <property type="protein sequence ID" value="KAH8020832.1"/>
    <property type="molecule type" value="Genomic_DNA"/>
</dbReference>
<keyword evidence="2" id="KW-1185">Reference proteome</keyword>
<dbReference type="AlphaFoldDB" id="A0A9J6DFU5"/>
<accession>A0A9J6DFU5</accession>
<reference evidence="1" key="1">
    <citation type="journal article" date="2020" name="Cell">
        <title>Large-Scale Comparative Analyses of Tick Genomes Elucidate Their Genetic Diversity and Vector Capacities.</title>
        <authorList>
            <consortium name="Tick Genome and Microbiome Consortium (TIGMIC)"/>
            <person name="Jia N."/>
            <person name="Wang J."/>
            <person name="Shi W."/>
            <person name="Du L."/>
            <person name="Sun Y."/>
            <person name="Zhan W."/>
            <person name="Jiang J.F."/>
            <person name="Wang Q."/>
            <person name="Zhang B."/>
            <person name="Ji P."/>
            <person name="Bell-Sakyi L."/>
            <person name="Cui X.M."/>
            <person name="Yuan T.T."/>
            <person name="Jiang B.G."/>
            <person name="Yang W.F."/>
            <person name="Lam T.T."/>
            <person name="Chang Q.C."/>
            <person name="Ding S.J."/>
            <person name="Wang X.J."/>
            <person name="Zhu J.G."/>
            <person name="Ruan X.D."/>
            <person name="Zhao L."/>
            <person name="Wei J.T."/>
            <person name="Ye R.Z."/>
            <person name="Que T.C."/>
            <person name="Du C.H."/>
            <person name="Zhou Y.H."/>
            <person name="Cheng J.X."/>
            <person name="Dai P.F."/>
            <person name="Guo W.B."/>
            <person name="Han X.H."/>
            <person name="Huang E.J."/>
            <person name="Li L.F."/>
            <person name="Wei W."/>
            <person name="Gao Y.C."/>
            <person name="Liu J.Z."/>
            <person name="Shao H.Z."/>
            <person name="Wang X."/>
            <person name="Wang C.C."/>
            <person name="Yang T.C."/>
            <person name="Huo Q.B."/>
            <person name="Li W."/>
            <person name="Chen H.Y."/>
            <person name="Chen S.E."/>
            <person name="Zhou L.G."/>
            <person name="Ni X.B."/>
            <person name="Tian J.H."/>
            <person name="Sheng Y."/>
            <person name="Liu T."/>
            <person name="Pan Y.S."/>
            <person name="Xia L.Y."/>
            <person name="Li J."/>
            <person name="Zhao F."/>
            <person name="Cao W.C."/>
        </authorList>
    </citation>
    <scope>NUCLEOTIDE SEQUENCE</scope>
    <source>
        <strain evidence="1">Rmic-2018</strain>
    </source>
</reference>
<evidence type="ECO:0000313" key="2">
    <source>
        <dbReference type="Proteomes" id="UP000821866"/>
    </source>
</evidence>
<proteinExistence type="predicted"/>
<reference evidence="1" key="2">
    <citation type="submission" date="2021-09" db="EMBL/GenBank/DDBJ databases">
        <authorList>
            <person name="Jia N."/>
            <person name="Wang J."/>
            <person name="Shi W."/>
            <person name="Du L."/>
            <person name="Sun Y."/>
            <person name="Zhan W."/>
            <person name="Jiang J."/>
            <person name="Wang Q."/>
            <person name="Zhang B."/>
            <person name="Ji P."/>
            <person name="Sakyi L.B."/>
            <person name="Cui X."/>
            <person name="Yuan T."/>
            <person name="Jiang B."/>
            <person name="Yang W."/>
            <person name="Lam T.T.-Y."/>
            <person name="Chang Q."/>
            <person name="Ding S."/>
            <person name="Wang X."/>
            <person name="Zhu J."/>
            <person name="Ruan X."/>
            <person name="Zhao L."/>
            <person name="Wei J."/>
            <person name="Que T."/>
            <person name="Du C."/>
            <person name="Cheng J."/>
            <person name="Dai P."/>
            <person name="Han X."/>
            <person name="Huang E."/>
            <person name="Gao Y."/>
            <person name="Liu J."/>
            <person name="Shao H."/>
            <person name="Ye R."/>
            <person name="Li L."/>
            <person name="Wei W."/>
            <person name="Wang X."/>
            <person name="Wang C."/>
            <person name="Huo Q."/>
            <person name="Li W."/>
            <person name="Guo W."/>
            <person name="Chen H."/>
            <person name="Chen S."/>
            <person name="Zhou L."/>
            <person name="Zhou L."/>
            <person name="Ni X."/>
            <person name="Tian J."/>
            <person name="Zhou Y."/>
            <person name="Sheng Y."/>
            <person name="Liu T."/>
            <person name="Pan Y."/>
            <person name="Xia L."/>
            <person name="Li J."/>
            <person name="Zhao F."/>
            <person name="Cao W."/>
        </authorList>
    </citation>
    <scope>NUCLEOTIDE SEQUENCE</scope>
    <source>
        <strain evidence="1">Rmic-2018</strain>
        <tissue evidence="1">Larvae</tissue>
    </source>
</reference>
<dbReference type="VEuPathDB" id="VectorBase:LOC119162966"/>
<gene>
    <name evidence="1" type="ORF">HPB51_005273</name>
</gene>
<protein>
    <submittedName>
        <fullName evidence="1">Uncharacterized protein</fullName>
    </submittedName>
</protein>
<dbReference type="Proteomes" id="UP000821866">
    <property type="component" value="Chromosome 7"/>
</dbReference>
<comment type="caution">
    <text evidence="1">The sequence shown here is derived from an EMBL/GenBank/DDBJ whole genome shotgun (WGS) entry which is preliminary data.</text>
</comment>
<evidence type="ECO:0000313" key="1">
    <source>
        <dbReference type="EMBL" id="KAH8020832.1"/>
    </source>
</evidence>
<organism evidence="1 2">
    <name type="scientific">Rhipicephalus microplus</name>
    <name type="common">Cattle tick</name>
    <name type="synonym">Boophilus microplus</name>
    <dbReference type="NCBI Taxonomy" id="6941"/>
    <lineage>
        <taxon>Eukaryota</taxon>
        <taxon>Metazoa</taxon>
        <taxon>Ecdysozoa</taxon>
        <taxon>Arthropoda</taxon>
        <taxon>Chelicerata</taxon>
        <taxon>Arachnida</taxon>
        <taxon>Acari</taxon>
        <taxon>Parasitiformes</taxon>
        <taxon>Ixodida</taxon>
        <taxon>Ixodoidea</taxon>
        <taxon>Ixodidae</taxon>
        <taxon>Rhipicephalinae</taxon>
        <taxon>Rhipicephalus</taxon>
        <taxon>Boophilus</taxon>
    </lineage>
</organism>
<name>A0A9J6DFU5_RHIMP</name>
<sequence>MFKVYLLASGASECSPERRKALLLHSLGPEGQRIVNTLSVSQAAEKTEEEWTGATPDVQEYSKAYTDRRRAAKLTTVAVEDMVRVKKSSVSFKGDISFSKPRKVINQCGPASLILDDGKTWNAGKLCKLLGALATMAFSNILHGVNIRSITIPVTRRFSLQDGSQRPPRQVLPQ</sequence>